<accession>A0ABX7NKI7</accession>
<protein>
    <submittedName>
        <fullName evidence="1">Uncharacterized protein</fullName>
    </submittedName>
</protein>
<evidence type="ECO:0000313" key="1">
    <source>
        <dbReference type="EMBL" id="QSQ18943.1"/>
    </source>
</evidence>
<proteinExistence type="predicted"/>
<gene>
    <name evidence="1" type="ORF">JY651_26695</name>
</gene>
<organism evidence="1 2">
    <name type="scientific">Pyxidicoccus parkwayensis</name>
    <dbReference type="NCBI Taxonomy" id="2813578"/>
    <lineage>
        <taxon>Bacteria</taxon>
        <taxon>Pseudomonadati</taxon>
        <taxon>Myxococcota</taxon>
        <taxon>Myxococcia</taxon>
        <taxon>Myxococcales</taxon>
        <taxon>Cystobacterineae</taxon>
        <taxon>Myxococcaceae</taxon>
        <taxon>Pyxidicoccus</taxon>
    </lineage>
</organism>
<reference evidence="1 2" key="1">
    <citation type="submission" date="2021-02" db="EMBL/GenBank/DDBJ databases">
        <title>De Novo genome assembly of isolated myxobacteria.</title>
        <authorList>
            <person name="Stevens D.C."/>
        </authorList>
    </citation>
    <scope>NUCLEOTIDE SEQUENCE [LARGE SCALE GENOMIC DNA]</scope>
    <source>
        <strain evidence="2">SCPEA02</strain>
    </source>
</reference>
<dbReference type="RefSeq" id="WP_206720531.1">
    <property type="nucleotide sequence ID" value="NZ_CP071090.1"/>
</dbReference>
<sequence>MRRPSDAPISDLKRILLRLSLLDGRLTWCVEGPRLIWLQHVHDPLVLLEEIERHGRPTLAGLQRAARMVRPPLAVDVQWLGAAQRDLKALRRHPSALTLISEARRVFRRHGLVDAAWLDARQHALDALSRQLSAGPMEGTAGVHALVEALHGSGTARVLERSELRSREQGRLRRAEGQRRIAALTARLSPDSRLAPCDACEIPDDVLEGFAREVLHADRVRGRPFERRLRRTVQAMMAWPAPPPVTEGDTPPEPLPPSLGDAVRVVGEEVIAAQRSTSDDQTLEQRGRALGVLGLMFRPDSEVLLTPSDVSLVLRNVERLRESLAGQRLGGAQVLELLRLERHRSDTSSDILRPLGGLVAQGLELSLVSELVRGKLTGGLVELMNDVEAARIWGQWALRLAPVLKKPARETAEMASTFRGITRSRKARLTLLGRCLLTLRSTPKPQTLLTWLDATLGLVRSAPEQARQLHADLMGTAPGLGRSLFPEFAAWLGEEALLDRYCHLRRLAGEPPGLPRTLLRDFARATRHERELVHLSSLEGLTEGQRRRLERLAQVRPHREAPPSPEWTLRRLRERVEAAQAQAFEVRLDVALDAVLRAGWGICLSVLTPAWRDAVRFHLSTEENKELLGTLLRHAAAHPGQPLVRAMPANTPWLKRAAKRMNVEAWLAPRSTEVRLEGRRYVLSLEQDPLQVLRMGIPFNTCLSIEGGGGSAATVLNALDANKRVLYLRDEAGNIVARKLLAVSRDWKLLGYRLYVALERELRPEVERAFLTFCEDLASSARLRLATSGEPEPLHPGRWYDDGTVPFHLSGAAGPAGDSVAAYCRHLGRPTPPSEGLEYEADVWFARQREDVGATLTALGRNLCGEVHLEAAHWLLERLGEAECLQLARHHPMLGFALLRRAFTPDAEAMLAMLGRFPRVDDAHWEAAEALLDLASPSAAAARMLVDVARRESKRSARFSDHGIEHGTLDVLPPLLSKLEVATALELCERVAPLWDSFGSAGAPYCGDCRDEAWRRVLASCARAYERRPDPAEVVRCLADARRHPATHRVALHLAARFPFPSNLERPGPVPRGLTWLEGAPIGCPPALRVLRRRCASSRELAALPDMLAALLRQSGPGAFLPPGALPVPGVAPFEALADLRLHLPGPTREVLARWDGAPAEKAVDLTPLRRALHALDVGTRPGVPVDGEGEALEPCFDVLTRGGLPLECWRGVLEQLVERRAPDALVARATNATFAEPMNFLPDDVEELLIRLAERPRTRQAVVGFLSRLHPLGWPGCHARLTLAARARGWDASALLDAVCAGWVRRFRGTESLYFEPWIPAGLVDALERAALAQGPLISLRLFAALPSHAHASRFLDRMLAELPRKALQEELAVSLPCEGSADPRRDWLKAVSNAAGEVVEPGWA</sequence>
<keyword evidence="2" id="KW-1185">Reference proteome</keyword>
<dbReference type="Proteomes" id="UP000662747">
    <property type="component" value="Chromosome"/>
</dbReference>
<dbReference type="EMBL" id="CP071090">
    <property type="protein sequence ID" value="QSQ18943.1"/>
    <property type="molecule type" value="Genomic_DNA"/>
</dbReference>
<evidence type="ECO:0000313" key="2">
    <source>
        <dbReference type="Proteomes" id="UP000662747"/>
    </source>
</evidence>
<name>A0ABX7NKI7_9BACT</name>